<sequence>MSTTHCSKCASATAKPPLLTLPLELQLLILPHLPYPDALALKHTHTHFYNLVDTNVRLKVAWLLERKTRHLEGPQEKCVMRTDAAFCSTGGGQVRRIMETRRAHGECRAGEGGCEVVIGATCRGGRGVGKGRAVARLWRKRVGRFEASLAMGVIGLLVMSFVANLSFAIRLYLTR</sequence>
<dbReference type="PROSITE" id="PS50181">
    <property type="entry name" value="FBOX"/>
    <property type="match status" value="1"/>
</dbReference>
<gene>
    <name evidence="3" type="ORF">HO173_006573</name>
</gene>
<dbReference type="AlphaFoldDB" id="A0A8H6FV80"/>
<keyword evidence="4" id="KW-1185">Reference proteome</keyword>
<dbReference type="InterPro" id="IPR001810">
    <property type="entry name" value="F-box_dom"/>
</dbReference>
<dbReference type="EMBL" id="JACCJC010000025">
    <property type="protein sequence ID" value="KAF6235377.1"/>
    <property type="molecule type" value="Genomic_DNA"/>
</dbReference>
<keyword evidence="1" id="KW-0812">Transmembrane</keyword>
<evidence type="ECO:0000313" key="4">
    <source>
        <dbReference type="Proteomes" id="UP000578531"/>
    </source>
</evidence>
<keyword evidence="1" id="KW-0472">Membrane</keyword>
<dbReference type="InterPro" id="IPR036047">
    <property type="entry name" value="F-box-like_dom_sf"/>
</dbReference>
<accession>A0A8H6FV80</accession>
<protein>
    <recommendedName>
        <fullName evidence="2">F-box domain-containing protein</fullName>
    </recommendedName>
</protein>
<dbReference type="GeneID" id="59288234"/>
<feature type="domain" description="F-box" evidence="2">
    <location>
        <begin position="15"/>
        <end position="61"/>
    </location>
</feature>
<evidence type="ECO:0000259" key="2">
    <source>
        <dbReference type="PROSITE" id="PS50181"/>
    </source>
</evidence>
<keyword evidence="1" id="KW-1133">Transmembrane helix</keyword>
<dbReference type="OrthoDB" id="5281164at2759"/>
<dbReference type="Proteomes" id="UP000578531">
    <property type="component" value="Unassembled WGS sequence"/>
</dbReference>
<organism evidence="3 4">
    <name type="scientific">Letharia columbiana</name>
    <dbReference type="NCBI Taxonomy" id="112416"/>
    <lineage>
        <taxon>Eukaryota</taxon>
        <taxon>Fungi</taxon>
        <taxon>Dikarya</taxon>
        <taxon>Ascomycota</taxon>
        <taxon>Pezizomycotina</taxon>
        <taxon>Lecanoromycetes</taxon>
        <taxon>OSLEUM clade</taxon>
        <taxon>Lecanoromycetidae</taxon>
        <taxon>Lecanorales</taxon>
        <taxon>Lecanorineae</taxon>
        <taxon>Parmeliaceae</taxon>
        <taxon>Letharia</taxon>
    </lineage>
</organism>
<dbReference type="RefSeq" id="XP_037164748.1">
    <property type="nucleotide sequence ID" value="XM_037308482.1"/>
</dbReference>
<evidence type="ECO:0000256" key="1">
    <source>
        <dbReference type="SAM" id="Phobius"/>
    </source>
</evidence>
<feature type="transmembrane region" description="Helical" evidence="1">
    <location>
        <begin position="149"/>
        <end position="173"/>
    </location>
</feature>
<dbReference type="SUPFAM" id="SSF81383">
    <property type="entry name" value="F-box domain"/>
    <property type="match status" value="1"/>
</dbReference>
<reference evidence="3 4" key="1">
    <citation type="journal article" date="2020" name="Genomics">
        <title>Complete, high-quality genomes from long-read metagenomic sequencing of two wolf lichen thalli reveals enigmatic genome architecture.</title>
        <authorList>
            <person name="McKenzie S.K."/>
            <person name="Walston R.F."/>
            <person name="Allen J.L."/>
        </authorList>
    </citation>
    <scope>NUCLEOTIDE SEQUENCE [LARGE SCALE GENOMIC DNA]</scope>
    <source>
        <strain evidence="3">WasteWater2</strain>
    </source>
</reference>
<comment type="caution">
    <text evidence="3">The sequence shown here is derived from an EMBL/GenBank/DDBJ whole genome shotgun (WGS) entry which is preliminary data.</text>
</comment>
<evidence type="ECO:0000313" key="3">
    <source>
        <dbReference type="EMBL" id="KAF6235377.1"/>
    </source>
</evidence>
<proteinExistence type="predicted"/>
<name>A0A8H6FV80_9LECA</name>